<feature type="domain" description="UvrD-like helicase ATP-binding" evidence="9">
    <location>
        <begin position="1"/>
        <end position="425"/>
    </location>
</feature>
<dbReference type="GO" id="GO:0005829">
    <property type="term" value="C:cytosol"/>
    <property type="evidence" value="ECO:0007669"/>
    <property type="project" value="TreeGrafter"/>
</dbReference>
<comment type="catalytic activity">
    <reaction evidence="6">
        <text>Couples ATP hydrolysis with the unwinding of duplex DNA by translocating in the 3'-5' direction.</text>
        <dbReference type="EC" id="5.6.2.4"/>
    </reaction>
</comment>
<evidence type="ECO:0000256" key="6">
    <source>
        <dbReference type="ARBA" id="ARBA00034617"/>
    </source>
</evidence>
<dbReference type="InterPro" id="IPR014016">
    <property type="entry name" value="UvrD-like_ATP-bd"/>
</dbReference>
<sequence>MFVEAGAGTGKTTALVARMVSLVVDEEVPVEEIVAITFTEKAAAELGDRFRRELEEVARHDVDQERRRLADLALADVDLAALTTLHGFARRLLTDHPLEAGLPPGFEVLNEVAGQLAFEDRWAELHHRLLADDGLERTILLADALRIRLSHLRDLAEKLDDQWDLLGDPDPDDAPAAPPDLDPTDIAKILGHLDQAVALDRDDIDDGDKLRVKLNRMRAARLALGRAADELEVIRVLADTDHRGSLGADVSNKDVWGSTKADIVAEAKDAALLWDGIVRATAEPVLRRLVDELVLATLEMANERRRAGNLTFHDLLVLARDLLADPDEGPSVRAALHGHYGRLLLDEFQDTDPLQLEIALLLADPTTSPDRGLDEFAPTPGALFLVGDPKQSIYRFRRADISLYLEAQRSLPATLLALTENFRTTVPIVEWVNAVFGHLIKTTGTTSHTDLVQPDYVPLVGRRPAATVGPAVTVLGRDPHGKEMKAPVLQRREAADVAEAITTAVADHWQVEDEHGAWRDCGFADIAVLLPTKTSLPALETALEAAGIPYRAESSSMLFATPQIRNLLMVLRAVDDPTDDLAVVAALRTPYLGCGDDDLARWRVHHGGTWNHQARQPNGDPSVAVVADGLAWLGAVHRLRHHLGPSGVLERLVRDRRVLQVAFGEARPRDAWRRVRLLADRARLFDEAGGGSLRGFVDWCLSLADDGSRVAETVLPEVDDDAVRILTIHGAKGLEFPITVLSGMSTKSPKADRDS</sequence>
<dbReference type="GO" id="GO:0043138">
    <property type="term" value="F:3'-5' DNA helicase activity"/>
    <property type="evidence" value="ECO:0007669"/>
    <property type="project" value="UniProtKB-EC"/>
</dbReference>
<evidence type="ECO:0000256" key="1">
    <source>
        <dbReference type="ARBA" id="ARBA00022741"/>
    </source>
</evidence>
<protein>
    <recommendedName>
        <fullName evidence="7">DNA 3'-5' helicase</fullName>
        <ecNumber evidence="7">5.6.2.4</ecNumber>
    </recommendedName>
</protein>
<evidence type="ECO:0000259" key="10">
    <source>
        <dbReference type="PROSITE" id="PS51217"/>
    </source>
</evidence>
<dbReference type="GO" id="GO:0016787">
    <property type="term" value="F:hydrolase activity"/>
    <property type="evidence" value="ECO:0007669"/>
    <property type="project" value="UniProtKB-KW"/>
</dbReference>
<dbReference type="Gene3D" id="3.40.50.300">
    <property type="entry name" value="P-loop containing nucleotide triphosphate hydrolases"/>
    <property type="match status" value="4"/>
</dbReference>
<proteinExistence type="predicted"/>
<evidence type="ECO:0000256" key="5">
    <source>
        <dbReference type="ARBA" id="ARBA00023235"/>
    </source>
</evidence>
<dbReference type="InterPro" id="IPR014017">
    <property type="entry name" value="DNA_helicase_UvrD-like_C"/>
</dbReference>
<dbReference type="Gene3D" id="1.10.486.10">
    <property type="entry name" value="PCRA, domain 4"/>
    <property type="match status" value="1"/>
</dbReference>
<evidence type="ECO:0000256" key="2">
    <source>
        <dbReference type="ARBA" id="ARBA00022801"/>
    </source>
</evidence>
<keyword evidence="2" id="KW-0378">Hydrolase</keyword>
<dbReference type="EMBL" id="UINC01009792">
    <property type="protein sequence ID" value="SVA43826.1"/>
    <property type="molecule type" value="Genomic_DNA"/>
</dbReference>
<evidence type="ECO:0000259" key="9">
    <source>
        <dbReference type="PROSITE" id="PS51198"/>
    </source>
</evidence>
<dbReference type="PROSITE" id="PS51217">
    <property type="entry name" value="UVRD_HELICASE_CTER"/>
    <property type="match status" value="1"/>
</dbReference>
<dbReference type="PANTHER" id="PTHR11070:SF23">
    <property type="entry name" value="RECBCD ENZYME SUBUNIT RECB"/>
    <property type="match status" value="1"/>
</dbReference>
<dbReference type="Pfam" id="PF00580">
    <property type="entry name" value="UvrD-helicase"/>
    <property type="match status" value="1"/>
</dbReference>
<reference evidence="11" key="1">
    <citation type="submission" date="2018-05" db="EMBL/GenBank/DDBJ databases">
        <authorList>
            <person name="Lanie J.A."/>
            <person name="Ng W.-L."/>
            <person name="Kazmierczak K.M."/>
            <person name="Andrzejewski T.M."/>
            <person name="Davidsen T.M."/>
            <person name="Wayne K.J."/>
            <person name="Tettelin H."/>
            <person name="Glass J.I."/>
            <person name="Rusch D."/>
            <person name="Podicherti R."/>
            <person name="Tsui H.-C.T."/>
            <person name="Winkler M.E."/>
        </authorList>
    </citation>
    <scope>NUCLEOTIDE SEQUENCE</scope>
</reference>
<dbReference type="GO" id="GO:0005524">
    <property type="term" value="F:ATP binding"/>
    <property type="evidence" value="ECO:0007669"/>
    <property type="project" value="UniProtKB-KW"/>
</dbReference>
<dbReference type="EC" id="5.6.2.4" evidence="7"/>
<accession>A0A381VU38</accession>
<dbReference type="GO" id="GO:0003677">
    <property type="term" value="F:DNA binding"/>
    <property type="evidence" value="ECO:0007669"/>
    <property type="project" value="InterPro"/>
</dbReference>
<evidence type="ECO:0000313" key="11">
    <source>
        <dbReference type="EMBL" id="SVA43826.1"/>
    </source>
</evidence>
<keyword evidence="4" id="KW-0067">ATP-binding</keyword>
<dbReference type="Pfam" id="PF13361">
    <property type="entry name" value="UvrD_C"/>
    <property type="match status" value="1"/>
</dbReference>
<evidence type="ECO:0000256" key="4">
    <source>
        <dbReference type="ARBA" id="ARBA00022840"/>
    </source>
</evidence>
<gene>
    <name evidence="11" type="ORF">METZ01_LOCUS96680</name>
</gene>
<keyword evidence="1" id="KW-0547">Nucleotide-binding</keyword>
<dbReference type="GO" id="GO:0009338">
    <property type="term" value="C:exodeoxyribonuclease V complex"/>
    <property type="evidence" value="ECO:0007669"/>
    <property type="project" value="TreeGrafter"/>
</dbReference>
<dbReference type="InterPro" id="IPR000212">
    <property type="entry name" value="DNA_helicase_UvrD/REP"/>
</dbReference>
<evidence type="ECO:0000256" key="3">
    <source>
        <dbReference type="ARBA" id="ARBA00022806"/>
    </source>
</evidence>
<keyword evidence="5" id="KW-0413">Isomerase</keyword>
<keyword evidence="3" id="KW-0347">Helicase</keyword>
<feature type="domain" description="UvrD-like helicase C-terminal" evidence="10">
    <location>
        <begin position="426"/>
        <end position="733"/>
    </location>
</feature>
<dbReference type="AlphaFoldDB" id="A0A381VU38"/>
<organism evidence="11">
    <name type="scientific">marine metagenome</name>
    <dbReference type="NCBI Taxonomy" id="408172"/>
    <lineage>
        <taxon>unclassified sequences</taxon>
        <taxon>metagenomes</taxon>
        <taxon>ecological metagenomes</taxon>
    </lineage>
</organism>
<dbReference type="GO" id="GO:0000725">
    <property type="term" value="P:recombinational repair"/>
    <property type="evidence" value="ECO:0007669"/>
    <property type="project" value="TreeGrafter"/>
</dbReference>
<evidence type="ECO:0000256" key="8">
    <source>
        <dbReference type="ARBA" id="ARBA00048988"/>
    </source>
</evidence>
<feature type="non-terminal residue" evidence="11">
    <location>
        <position position="755"/>
    </location>
</feature>
<dbReference type="PROSITE" id="PS51198">
    <property type="entry name" value="UVRD_HELICASE_ATP_BIND"/>
    <property type="match status" value="1"/>
</dbReference>
<dbReference type="InterPro" id="IPR027417">
    <property type="entry name" value="P-loop_NTPase"/>
</dbReference>
<dbReference type="SUPFAM" id="SSF52540">
    <property type="entry name" value="P-loop containing nucleoside triphosphate hydrolases"/>
    <property type="match status" value="1"/>
</dbReference>
<evidence type="ECO:0000256" key="7">
    <source>
        <dbReference type="ARBA" id="ARBA00034808"/>
    </source>
</evidence>
<name>A0A381VU38_9ZZZZ</name>
<comment type="catalytic activity">
    <reaction evidence="8">
        <text>ATP + H2O = ADP + phosphate + H(+)</text>
        <dbReference type="Rhea" id="RHEA:13065"/>
        <dbReference type="ChEBI" id="CHEBI:15377"/>
        <dbReference type="ChEBI" id="CHEBI:15378"/>
        <dbReference type="ChEBI" id="CHEBI:30616"/>
        <dbReference type="ChEBI" id="CHEBI:43474"/>
        <dbReference type="ChEBI" id="CHEBI:456216"/>
        <dbReference type="EC" id="5.6.2.4"/>
    </reaction>
</comment>
<dbReference type="PANTHER" id="PTHR11070">
    <property type="entry name" value="UVRD / RECB / PCRA DNA HELICASE FAMILY MEMBER"/>
    <property type="match status" value="1"/>
</dbReference>